<keyword evidence="6" id="KW-1185">Reference proteome</keyword>
<dbReference type="FunCoup" id="A0A4S2N326">
    <property type="interactions" value="220"/>
</dbReference>
<gene>
    <name evidence="5" type="ORF">EX30DRAFT_339536</name>
</gene>
<protein>
    <recommendedName>
        <fullName evidence="3">Pre-rRNA-processing protein</fullName>
    </recommendedName>
</protein>
<dbReference type="AlphaFoldDB" id="A0A4S2N326"/>
<comment type="function">
    <text evidence="3">Component of the RIX1 complex required for processing of ITS2 sequences from 35S pre-rRNA.</text>
</comment>
<dbReference type="GO" id="GO:0005634">
    <property type="term" value="C:nucleus"/>
    <property type="evidence" value="ECO:0007669"/>
    <property type="project" value="UniProtKB-SubCell"/>
</dbReference>
<name>A0A4S2N326_9PEZI</name>
<feature type="domain" description="Pre-rRNA-processing protein Ipi1 N-terminal" evidence="4">
    <location>
        <begin position="136"/>
        <end position="195"/>
    </location>
</feature>
<evidence type="ECO:0000256" key="1">
    <source>
        <dbReference type="ARBA" id="ARBA00004123"/>
    </source>
</evidence>
<comment type="similarity">
    <text evidence="3">Belongs to the IPI1/TEX10 family.</text>
</comment>
<keyword evidence="3" id="KW-0698">rRNA processing</keyword>
<accession>A0A4S2N326</accession>
<dbReference type="PANTHER" id="PTHR16056:SF2">
    <property type="entry name" value="TESTIS-EXPRESSED PROTEIN 10"/>
    <property type="match status" value="1"/>
</dbReference>
<dbReference type="InterPro" id="IPR024679">
    <property type="entry name" value="Ipi1_N"/>
</dbReference>
<dbReference type="STRING" id="341454.A0A4S2N326"/>
<dbReference type="InParanoid" id="A0A4S2N326"/>
<comment type="subcellular location">
    <subcellularLocation>
        <location evidence="1 3">Nucleus</location>
    </subcellularLocation>
</comment>
<evidence type="ECO:0000256" key="2">
    <source>
        <dbReference type="ARBA" id="ARBA00023242"/>
    </source>
</evidence>
<organism evidence="5 6">
    <name type="scientific">Ascodesmis nigricans</name>
    <dbReference type="NCBI Taxonomy" id="341454"/>
    <lineage>
        <taxon>Eukaryota</taxon>
        <taxon>Fungi</taxon>
        <taxon>Dikarya</taxon>
        <taxon>Ascomycota</taxon>
        <taxon>Pezizomycotina</taxon>
        <taxon>Pezizomycetes</taxon>
        <taxon>Pezizales</taxon>
        <taxon>Ascodesmidaceae</taxon>
        <taxon>Ascodesmis</taxon>
    </lineage>
</organism>
<evidence type="ECO:0000313" key="5">
    <source>
        <dbReference type="EMBL" id="TGZ83344.1"/>
    </source>
</evidence>
<keyword evidence="2 3" id="KW-0539">Nucleus</keyword>
<dbReference type="GO" id="GO:0006364">
    <property type="term" value="P:rRNA processing"/>
    <property type="evidence" value="ECO:0007669"/>
    <property type="project" value="UniProtKB-UniRule"/>
</dbReference>
<evidence type="ECO:0000313" key="6">
    <source>
        <dbReference type="Proteomes" id="UP000298138"/>
    </source>
</evidence>
<evidence type="ECO:0000259" key="4">
    <source>
        <dbReference type="Pfam" id="PF12333"/>
    </source>
</evidence>
<dbReference type="GO" id="GO:0120330">
    <property type="term" value="C:rixosome complex"/>
    <property type="evidence" value="ECO:0007669"/>
    <property type="project" value="UniProtKB-UniRule"/>
</dbReference>
<evidence type="ECO:0000256" key="3">
    <source>
        <dbReference type="RuleBase" id="RU368021"/>
    </source>
</evidence>
<sequence>MGSSAKKKAEKAADFKKTKLRVGKTAKKPDNFTSTSFRAKSIVLSTQSLHSAAPSEASKITHHLSLLSHHASAIRKESLAHLVSHPPPATALPKLLPLIVDTSAGVRKELLRLLSGGEAKPDATTAPSAAAFSPQDIIAHLSLLRLYVFSAMTHIDPDIRRDAVLFLSWALTVAGVDMVEEGGWRRGLRDFVGIVETGHGLEALKRFIEVGVKGGVEEVGGKLVDGLHWSAVIHVRRVGARAYAGLGLFGECEEGGEDAEGRRRWLNTAEGREVVKGLERALRGLLKDGGEKGRVGGRVLMALQNAAVEVDGK</sequence>
<dbReference type="EMBL" id="ML220114">
    <property type="protein sequence ID" value="TGZ83344.1"/>
    <property type="molecule type" value="Genomic_DNA"/>
</dbReference>
<keyword evidence="3" id="KW-0690">Ribosome biogenesis</keyword>
<proteinExistence type="inferred from homology"/>
<comment type="subunit">
    <text evidence="3">Component of the RIX1 complex.</text>
</comment>
<dbReference type="OrthoDB" id="361362at2759"/>
<dbReference type="PANTHER" id="PTHR16056">
    <property type="entry name" value="REGULATOR OF MICROTUBULE DYNAMICS PROTEIN"/>
    <property type="match status" value="1"/>
</dbReference>
<dbReference type="Pfam" id="PF12333">
    <property type="entry name" value="Ipi1_N"/>
    <property type="match status" value="1"/>
</dbReference>
<reference evidence="5 6" key="1">
    <citation type="submission" date="2019-04" db="EMBL/GenBank/DDBJ databases">
        <title>Comparative genomics and transcriptomics to analyze fruiting body development in filamentous ascomycetes.</title>
        <authorList>
            <consortium name="DOE Joint Genome Institute"/>
            <person name="Lutkenhaus R."/>
            <person name="Traeger S."/>
            <person name="Breuer J."/>
            <person name="Kuo A."/>
            <person name="Lipzen A."/>
            <person name="Pangilinan J."/>
            <person name="Dilworth D."/>
            <person name="Sandor L."/>
            <person name="Poggeler S."/>
            <person name="Barry K."/>
            <person name="Grigoriev I.V."/>
            <person name="Nowrousian M."/>
        </authorList>
    </citation>
    <scope>NUCLEOTIDE SEQUENCE [LARGE SCALE GENOMIC DNA]</scope>
    <source>
        <strain evidence="5 6">CBS 389.68</strain>
    </source>
</reference>
<dbReference type="Proteomes" id="UP000298138">
    <property type="component" value="Unassembled WGS sequence"/>
</dbReference>